<organism evidence="2 3">
    <name type="scientific">Castilleja foliolosa</name>
    <dbReference type="NCBI Taxonomy" id="1961234"/>
    <lineage>
        <taxon>Eukaryota</taxon>
        <taxon>Viridiplantae</taxon>
        <taxon>Streptophyta</taxon>
        <taxon>Embryophyta</taxon>
        <taxon>Tracheophyta</taxon>
        <taxon>Spermatophyta</taxon>
        <taxon>Magnoliopsida</taxon>
        <taxon>eudicotyledons</taxon>
        <taxon>Gunneridae</taxon>
        <taxon>Pentapetalae</taxon>
        <taxon>asterids</taxon>
        <taxon>lamiids</taxon>
        <taxon>Lamiales</taxon>
        <taxon>Orobanchaceae</taxon>
        <taxon>Pedicularideae</taxon>
        <taxon>Castillejinae</taxon>
        <taxon>Castilleja</taxon>
    </lineage>
</organism>
<feature type="compositionally biased region" description="Polar residues" evidence="1">
    <location>
        <begin position="37"/>
        <end position="68"/>
    </location>
</feature>
<accession>A0ABD3CK21</accession>
<feature type="compositionally biased region" description="Basic residues" evidence="1">
    <location>
        <begin position="1"/>
        <end position="16"/>
    </location>
</feature>
<gene>
    <name evidence="2" type="ORF">CASFOL_026264</name>
</gene>
<dbReference type="Proteomes" id="UP001632038">
    <property type="component" value="Unassembled WGS sequence"/>
</dbReference>
<feature type="region of interest" description="Disordered" evidence="1">
    <location>
        <begin position="1"/>
        <end position="68"/>
    </location>
</feature>
<keyword evidence="3" id="KW-1185">Reference proteome</keyword>
<protein>
    <submittedName>
        <fullName evidence="2">Uncharacterized protein</fullName>
    </submittedName>
</protein>
<evidence type="ECO:0000313" key="3">
    <source>
        <dbReference type="Proteomes" id="UP001632038"/>
    </source>
</evidence>
<name>A0ABD3CK21_9LAMI</name>
<proteinExistence type="predicted"/>
<evidence type="ECO:0000256" key="1">
    <source>
        <dbReference type="SAM" id="MobiDB-lite"/>
    </source>
</evidence>
<dbReference type="EMBL" id="JAVIJP010000033">
    <property type="protein sequence ID" value="KAL3629952.1"/>
    <property type="molecule type" value="Genomic_DNA"/>
</dbReference>
<reference evidence="3" key="1">
    <citation type="journal article" date="2024" name="IScience">
        <title>Strigolactones Initiate the Formation of Haustorium-like Structures in Castilleja.</title>
        <authorList>
            <person name="Buerger M."/>
            <person name="Peterson D."/>
            <person name="Chory J."/>
        </authorList>
    </citation>
    <scope>NUCLEOTIDE SEQUENCE [LARGE SCALE GENOMIC DNA]</scope>
</reference>
<sequence length="116" mass="13365">MARMYRRHVLLQKRRRPSEASTSNTRRRTSIPDPITRQGSNMTNTDIASSSRTTTRNSDPNPISLQEMNMTDTNIAPELEQERLFQIQLRQTPEIEGEPLLRIRSLDKGATCQIQI</sequence>
<comment type="caution">
    <text evidence="2">The sequence shown here is derived from an EMBL/GenBank/DDBJ whole genome shotgun (WGS) entry which is preliminary data.</text>
</comment>
<evidence type="ECO:0000313" key="2">
    <source>
        <dbReference type="EMBL" id="KAL3629952.1"/>
    </source>
</evidence>
<dbReference type="AlphaFoldDB" id="A0ABD3CK21"/>